<feature type="domain" description="Tyrosinase copper-binding" evidence="4">
    <location>
        <begin position="90"/>
        <end position="107"/>
    </location>
</feature>
<comment type="caution">
    <text evidence="6">The sequence shown here is derived from an EMBL/GenBank/DDBJ whole genome shotgun (WGS) entry which is preliminary data.</text>
</comment>
<dbReference type="SUPFAM" id="SSF48056">
    <property type="entry name" value="Di-copper centre-containing domain"/>
    <property type="match status" value="1"/>
</dbReference>
<dbReference type="Pfam" id="PF00264">
    <property type="entry name" value="Tyrosinase"/>
    <property type="match status" value="1"/>
</dbReference>
<evidence type="ECO:0000256" key="2">
    <source>
        <dbReference type="ARBA" id="ARBA00023008"/>
    </source>
</evidence>
<dbReference type="InterPro" id="IPR002227">
    <property type="entry name" value="Tyrosinase_Cu-bd"/>
</dbReference>
<dbReference type="PROSITE" id="PS00497">
    <property type="entry name" value="TYROSINASE_1"/>
    <property type="match status" value="1"/>
</dbReference>
<reference evidence="6 7" key="1">
    <citation type="submission" date="2019-02" db="EMBL/GenBank/DDBJ databases">
        <title>Genomic Encyclopedia of Type Strains, Phase IV (KMG-IV): sequencing the most valuable type-strain genomes for metagenomic binning, comparative biology and taxonomic classification.</title>
        <authorList>
            <person name="Goeker M."/>
        </authorList>
    </citation>
    <scope>NUCLEOTIDE SEQUENCE [LARGE SCALE GENOMIC DNA]</scope>
    <source>
        <strain evidence="6 7">DSM 17196</strain>
    </source>
</reference>
<dbReference type="PANTHER" id="PTHR11474">
    <property type="entry name" value="TYROSINASE FAMILY MEMBER"/>
    <property type="match status" value="1"/>
</dbReference>
<dbReference type="PANTHER" id="PTHR11474:SF76">
    <property type="entry name" value="SHKT DOMAIN-CONTAINING PROTEIN"/>
    <property type="match status" value="1"/>
</dbReference>
<organism evidence="6 7">
    <name type="scientific">Aquimarina brevivitae</name>
    <dbReference type="NCBI Taxonomy" id="323412"/>
    <lineage>
        <taxon>Bacteria</taxon>
        <taxon>Pseudomonadati</taxon>
        <taxon>Bacteroidota</taxon>
        <taxon>Flavobacteriia</taxon>
        <taxon>Flavobacteriales</taxon>
        <taxon>Flavobacteriaceae</taxon>
        <taxon>Aquimarina</taxon>
    </lineage>
</organism>
<dbReference type="PROSITE" id="PS00498">
    <property type="entry name" value="TYROSINASE_2"/>
    <property type="match status" value="1"/>
</dbReference>
<keyword evidence="7" id="KW-1185">Reference proteome</keyword>
<dbReference type="Gene3D" id="1.10.1280.10">
    <property type="entry name" value="Di-copper center containing domain from catechol oxidase"/>
    <property type="match status" value="1"/>
</dbReference>
<dbReference type="PRINTS" id="PR00092">
    <property type="entry name" value="TYROSINASE"/>
</dbReference>
<keyword evidence="1" id="KW-0479">Metal-binding</keyword>
<keyword evidence="2" id="KW-0186">Copper</keyword>
<dbReference type="RefSeq" id="WP_130287743.1">
    <property type="nucleotide sequence ID" value="NZ_SGXE01000006.1"/>
</dbReference>
<dbReference type="InterPro" id="IPR008922">
    <property type="entry name" value="Di-copper_centre_dom_sf"/>
</dbReference>
<dbReference type="EMBL" id="SGXE01000006">
    <property type="protein sequence ID" value="RZS90704.1"/>
    <property type="molecule type" value="Genomic_DNA"/>
</dbReference>
<evidence type="ECO:0000259" key="5">
    <source>
        <dbReference type="PROSITE" id="PS00498"/>
    </source>
</evidence>
<dbReference type="AlphaFoldDB" id="A0A4Q7NUG4"/>
<sequence>MSTLKTETTISKPIVSHSEVKTRYSVRELQDMHESGNKKPLENLVQAWIGITSLPADDLNSFFVIGGYHGEPFEGQGAKNPDYWGGYCNHGNVLFPTWHRVYVLRIEQALQSIVPDVTMPYWDETTKETIEKGIPWVLTDEQFVFSDGTVVTNPLKSYVLQKQVNDDVTGDNQRYTKPAGYATVRYPLSGLVGTEEARKATEAHNAKFPDPVKNTVLLNDNVKAWLKGDGVSPTDPNPQKDGVYWEYKSCLEAPNYTAFSNTTSAAAWNEKNSGIVTPLESPHNHIHLAVGGFDIPNQGSSGQIKGANGDMGENNTAGLDPIFFFHHCNVDRMFWLWQIQNNQTDSIEIIPNYAGTDPNTLPNGQGPAAGQDPNQPLTLETPLKPFVKQNGGQTVYYTSKDCINSETQLGITYSNGSFSEEQKWAPMALKSEAKSAKKLMVSGIDRSLFSGSFVVVGYIIIDGKKISLGKQSILSRWNVASCANCQNHLEVKAFFDLSHFSEDEINNAEFDVDIIGRSDKMPKALDYQFDVLE</sequence>
<name>A0A4Q7NUG4_9FLAO</name>
<evidence type="ECO:0000313" key="6">
    <source>
        <dbReference type="EMBL" id="RZS90704.1"/>
    </source>
</evidence>
<evidence type="ECO:0000256" key="3">
    <source>
        <dbReference type="SAM" id="MobiDB-lite"/>
    </source>
</evidence>
<feature type="domain" description="Tyrosinase copper-binding" evidence="5">
    <location>
        <begin position="320"/>
        <end position="331"/>
    </location>
</feature>
<accession>A0A4Q7NUG4</accession>
<proteinExistence type="predicted"/>
<dbReference type="Proteomes" id="UP000292262">
    <property type="component" value="Unassembled WGS sequence"/>
</dbReference>
<evidence type="ECO:0000313" key="7">
    <source>
        <dbReference type="Proteomes" id="UP000292262"/>
    </source>
</evidence>
<gene>
    <name evidence="6" type="ORF">EV197_3234</name>
</gene>
<feature type="region of interest" description="Disordered" evidence="3">
    <location>
        <begin position="353"/>
        <end position="376"/>
    </location>
</feature>
<evidence type="ECO:0000256" key="1">
    <source>
        <dbReference type="ARBA" id="ARBA00022723"/>
    </source>
</evidence>
<evidence type="ECO:0000259" key="4">
    <source>
        <dbReference type="PROSITE" id="PS00497"/>
    </source>
</evidence>
<dbReference type="GO" id="GO:0046872">
    <property type="term" value="F:metal ion binding"/>
    <property type="evidence" value="ECO:0007669"/>
    <property type="project" value="UniProtKB-KW"/>
</dbReference>
<protein>
    <submittedName>
        <fullName evidence="6">Tyrosinase</fullName>
    </submittedName>
</protein>
<dbReference type="OrthoDB" id="2874181at2"/>
<dbReference type="GO" id="GO:0016491">
    <property type="term" value="F:oxidoreductase activity"/>
    <property type="evidence" value="ECO:0007669"/>
    <property type="project" value="InterPro"/>
</dbReference>
<dbReference type="InterPro" id="IPR050316">
    <property type="entry name" value="Tyrosinase/Hemocyanin"/>
</dbReference>